<dbReference type="EMBL" id="JAYMYS010000003">
    <property type="protein sequence ID" value="KAK7399065.1"/>
    <property type="molecule type" value="Genomic_DNA"/>
</dbReference>
<reference evidence="1 2" key="1">
    <citation type="submission" date="2024-01" db="EMBL/GenBank/DDBJ databases">
        <title>The genomes of 5 underutilized Papilionoideae crops provide insights into root nodulation and disease resistanc.</title>
        <authorList>
            <person name="Jiang F."/>
        </authorList>
    </citation>
    <scope>NUCLEOTIDE SEQUENCE [LARGE SCALE GENOMIC DNA]</scope>
    <source>
        <strain evidence="1">DUOXIRENSHENG_FW03</strain>
        <tissue evidence="1">Leaves</tissue>
    </source>
</reference>
<name>A0AAN9SJH8_PSOTE</name>
<proteinExistence type="predicted"/>
<comment type="caution">
    <text evidence="1">The sequence shown here is derived from an EMBL/GenBank/DDBJ whole genome shotgun (WGS) entry which is preliminary data.</text>
</comment>
<organism evidence="1 2">
    <name type="scientific">Psophocarpus tetragonolobus</name>
    <name type="common">Winged bean</name>
    <name type="synonym">Dolichos tetragonolobus</name>
    <dbReference type="NCBI Taxonomy" id="3891"/>
    <lineage>
        <taxon>Eukaryota</taxon>
        <taxon>Viridiplantae</taxon>
        <taxon>Streptophyta</taxon>
        <taxon>Embryophyta</taxon>
        <taxon>Tracheophyta</taxon>
        <taxon>Spermatophyta</taxon>
        <taxon>Magnoliopsida</taxon>
        <taxon>eudicotyledons</taxon>
        <taxon>Gunneridae</taxon>
        <taxon>Pentapetalae</taxon>
        <taxon>rosids</taxon>
        <taxon>fabids</taxon>
        <taxon>Fabales</taxon>
        <taxon>Fabaceae</taxon>
        <taxon>Papilionoideae</taxon>
        <taxon>50 kb inversion clade</taxon>
        <taxon>NPAAA clade</taxon>
        <taxon>indigoferoid/millettioid clade</taxon>
        <taxon>Phaseoleae</taxon>
        <taxon>Psophocarpus</taxon>
    </lineage>
</organism>
<protein>
    <submittedName>
        <fullName evidence="1">Uncharacterized protein</fullName>
    </submittedName>
</protein>
<gene>
    <name evidence="1" type="ORF">VNO78_10240</name>
</gene>
<accession>A0AAN9SJH8</accession>
<keyword evidence="2" id="KW-1185">Reference proteome</keyword>
<dbReference type="Proteomes" id="UP001386955">
    <property type="component" value="Unassembled WGS sequence"/>
</dbReference>
<evidence type="ECO:0000313" key="2">
    <source>
        <dbReference type="Proteomes" id="UP001386955"/>
    </source>
</evidence>
<evidence type="ECO:0000313" key="1">
    <source>
        <dbReference type="EMBL" id="KAK7399065.1"/>
    </source>
</evidence>
<dbReference type="AlphaFoldDB" id="A0AAN9SJH8"/>
<sequence length="67" mass="7647">MFEKRVIIKVGRIGANEGGEKVERKVSDSWEMNVLLALTGKDPNLFNLLCRTTKWWVWVGIPVDAQC</sequence>